<keyword evidence="5" id="KW-0808">Transferase</keyword>
<feature type="transmembrane region" description="Helical" evidence="3">
    <location>
        <begin position="73"/>
        <end position="93"/>
    </location>
</feature>
<name>A0A6G8IDC9_9BURK</name>
<dbReference type="PROSITE" id="PS50109">
    <property type="entry name" value="HIS_KIN"/>
    <property type="match status" value="1"/>
</dbReference>
<keyword evidence="6" id="KW-1185">Reference proteome</keyword>
<dbReference type="InterPro" id="IPR010559">
    <property type="entry name" value="Sig_transdc_His_kin_internal"/>
</dbReference>
<dbReference type="KEGG" id="hcz:G9Q37_02835"/>
<evidence type="ECO:0000256" key="2">
    <source>
        <dbReference type="ARBA" id="ARBA00012438"/>
    </source>
</evidence>
<evidence type="ECO:0000313" key="6">
    <source>
        <dbReference type="Proteomes" id="UP000503162"/>
    </source>
</evidence>
<comment type="catalytic activity">
    <reaction evidence="1">
        <text>ATP + protein L-histidine = ADP + protein N-phospho-L-histidine.</text>
        <dbReference type="EC" id="2.7.13.3"/>
    </reaction>
</comment>
<dbReference type="AlphaFoldDB" id="A0A6G8IDC9"/>
<dbReference type="EC" id="2.7.13.3" evidence="2"/>
<feature type="domain" description="Histidine kinase" evidence="4">
    <location>
        <begin position="260"/>
        <end position="351"/>
    </location>
</feature>
<feature type="transmembrane region" description="Helical" evidence="3">
    <location>
        <begin position="113"/>
        <end position="135"/>
    </location>
</feature>
<dbReference type="Gene3D" id="3.30.565.10">
    <property type="entry name" value="Histidine kinase-like ATPase, C-terminal domain"/>
    <property type="match status" value="1"/>
</dbReference>
<evidence type="ECO:0000259" key="4">
    <source>
        <dbReference type="PROSITE" id="PS50109"/>
    </source>
</evidence>
<proteinExistence type="predicted"/>
<dbReference type="EMBL" id="CP049989">
    <property type="protein sequence ID" value="QIM51143.1"/>
    <property type="molecule type" value="Genomic_DNA"/>
</dbReference>
<sequence length="355" mass="38303">MGAVHTAPMSDHRPRSWVNRALFAAVLNTLIALAITASHAHPFGENLLYAQLIGMGIWAGIEVGRRLLRARGWLGLGSMAVLVVVAVFAGYGFGMASGNLLLGRPALNSLSGLPRSTVGFLLMSLALGVFGTYFFTSRELLAKARFDQQEALRQASEARLRLLESQLEPHMLFNTLANLRALIAADPPRAIQMLDRLNDFLRATLAASRTEARGGRHTLREEFARLDDYLALMAVRMGPRLQAQLDLPDTLAERPVPALLLQPLVENAIRHGLEPSARGGTLRVAAREAGGALHLSVSDDGVGSEAAPGEGFGLAQVRERLQTLHGDAARFEWRSAPGQGTQAELVLPLTPEARP</sequence>
<evidence type="ECO:0000256" key="1">
    <source>
        <dbReference type="ARBA" id="ARBA00000085"/>
    </source>
</evidence>
<keyword evidence="3" id="KW-1133">Transmembrane helix</keyword>
<dbReference type="GO" id="GO:0016020">
    <property type="term" value="C:membrane"/>
    <property type="evidence" value="ECO:0007669"/>
    <property type="project" value="InterPro"/>
</dbReference>
<dbReference type="PANTHER" id="PTHR34220">
    <property type="entry name" value="SENSOR HISTIDINE KINASE YPDA"/>
    <property type="match status" value="1"/>
</dbReference>
<dbReference type="SMART" id="SM00387">
    <property type="entry name" value="HATPase_c"/>
    <property type="match status" value="1"/>
</dbReference>
<dbReference type="Proteomes" id="UP000503162">
    <property type="component" value="Chromosome"/>
</dbReference>
<evidence type="ECO:0000313" key="5">
    <source>
        <dbReference type="EMBL" id="QIM51143.1"/>
    </source>
</evidence>
<dbReference type="InterPro" id="IPR050640">
    <property type="entry name" value="Bact_2-comp_sensor_kinase"/>
</dbReference>
<dbReference type="InterPro" id="IPR004358">
    <property type="entry name" value="Sig_transdc_His_kin-like_C"/>
</dbReference>
<reference evidence="5 6" key="1">
    <citation type="submission" date="2020-03" db="EMBL/GenBank/DDBJ databases">
        <title>Hydrogenophaga sp. nov. isolated from cyanobacterial mat.</title>
        <authorList>
            <person name="Thorat V."/>
            <person name="Kirdat K."/>
            <person name="Tiwarekar B."/>
            <person name="Costa E.D."/>
            <person name="Yadav A."/>
        </authorList>
    </citation>
    <scope>NUCLEOTIDE SEQUENCE [LARGE SCALE GENOMIC DNA]</scope>
    <source>
        <strain evidence="5 6">BA0156</strain>
    </source>
</reference>
<dbReference type="InterPro" id="IPR005467">
    <property type="entry name" value="His_kinase_dom"/>
</dbReference>
<dbReference type="InterPro" id="IPR036890">
    <property type="entry name" value="HATPase_C_sf"/>
</dbReference>
<dbReference type="PRINTS" id="PR00344">
    <property type="entry name" value="BCTRLSENSOR"/>
</dbReference>
<feature type="transmembrane region" description="Helical" evidence="3">
    <location>
        <begin position="46"/>
        <end position="61"/>
    </location>
</feature>
<dbReference type="GO" id="GO:0000155">
    <property type="term" value="F:phosphorelay sensor kinase activity"/>
    <property type="evidence" value="ECO:0007669"/>
    <property type="project" value="InterPro"/>
</dbReference>
<feature type="transmembrane region" description="Helical" evidence="3">
    <location>
        <begin position="21"/>
        <end position="40"/>
    </location>
</feature>
<protein>
    <recommendedName>
        <fullName evidence="2">histidine kinase</fullName>
        <ecNumber evidence="2">2.7.13.3</ecNumber>
    </recommendedName>
</protein>
<dbReference type="SUPFAM" id="SSF55874">
    <property type="entry name" value="ATPase domain of HSP90 chaperone/DNA topoisomerase II/histidine kinase"/>
    <property type="match status" value="1"/>
</dbReference>
<accession>A0A6G8IDC9</accession>
<dbReference type="Pfam" id="PF02518">
    <property type="entry name" value="HATPase_c"/>
    <property type="match status" value="1"/>
</dbReference>
<keyword evidence="3" id="KW-0472">Membrane</keyword>
<keyword evidence="5" id="KW-0418">Kinase</keyword>
<gene>
    <name evidence="5" type="ORF">G9Q37_02835</name>
</gene>
<dbReference type="PANTHER" id="PTHR34220:SF9">
    <property type="entry name" value="SIGNAL TRANSDUCTION HISTIDINE KINASE INTERNAL REGION DOMAIN-CONTAINING PROTEIN"/>
    <property type="match status" value="1"/>
</dbReference>
<evidence type="ECO:0000256" key="3">
    <source>
        <dbReference type="SAM" id="Phobius"/>
    </source>
</evidence>
<dbReference type="Pfam" id="PF06580">
    <property type="entry name" value="His_kinase"/>
    <property type="match status" value="1"/>
</dbReference>
<dbReference type="InterPro" id="IPR003594">
    <property type="entry name" value="HATPase_dom"/>
</dbReference>
<keyword evidence="3" id="KW-0812">Transmembrane</keyword>
<organism evidence="5 6">
    <name type="scientific">Hydrogenophaga crocea</name>
    <dbReference type="NCBI Taxonomy" id="2716225"/>
    <lineage>
        <taxon>Bacteria</taxon>
        <taxon>Pseudomonadati</taxon>
        <taxon>Pseudomonadota</taxon>
        <taxon>Betaproteobacteria</taxon>
        <taxon>Burkholderiales</taxon>
        <taxon>Comamonadaceae</taxon>
        <taxon>Hydrogenophaga</taxon>
    </lineage>
</organism>